<evidence type="ECO:0000313" key="2">
    <source>
        <dbReference type="Proteomes" id="UP000031647"/>
    </source>
</evidence>
<dbReference type="AlphaFoldDB" id="A0A0A7A1G6"/>
<dbReference type="KEGG" id="sdz:Asd1617_05173"/>
<reference evidence="1 2" key="1">
    <citation type="submission" date="2013-09" db="EMBL/GenBank/DDBJ databases">
        <title>Comparative genomics of Sd1617 to representative strains in evaluating its pathogenesis.</title>
        <authorList>
            <person name="Aksomboon Vongsawan A."/>
            <person name="Kapatral V."/>
            <person name="Vaisvil B."/>
            <person name="Serichantalergs O."/>
            <person name="Hale T.L."/>
            <person name="Mason C.J."/>
        </authorList>
    </citation>
    <scope>NUCLEOTIDE SEQUENCE [LARGE SCALE GENOMIC DNA]</scope>
    <source>
        <strain evidence="1 2">1617</strain>
    </source>
</reference>
<accession>A0A0A7A1G6</accession>
<dbReference type="EMBL" id="CP006736">
    <property type="protein sequence ID" value="AHA68000.1"/>
    <property type="molecule type" value="Genomic_DNA"/>
</dbReference>
<organism evidence="1 2">
    <name type="scientific">Shigella dysenteriae 1617</name>
    <dbReference type="NCBI Taxonomy" id="754093"/>
    <lineage>
        <taxon>Bacteria</taxon>
        <taxon>Pseudomonadati</taxon>
        <taxon>Pseudomonadota</taxon>
        <taxon>Gammaproteobacteria</taxon>
        <taxon>Enterobacterales</taxon>
        <taxon>Enterobacteriaceae</taxon>
        <taxon>Shigella</taxon>
    </lineage>
</organism>
<sequence>MAAGVRDYRQDTENWLINTVIRNFKKLTPKRITSSPVAQKLVMPLIS</sequence>
<evidence type="ECO:0000313" key="1">
    <source>
        <dbReference type="EMBL" id="AHA68000.1"/>
    </source>
</evidence>
<gene>
    <name evidence="1" type="ORF">Asd1617_05173</name>
</gene>
<dbReference type="PATRIC" id="fig|754093.4.peg.5038"/>
<dbReference type="HOGENOM" id="CLU_3173148_0_0_6"/>
<proteinExistence type="predicted"/>
<dbReference type="Proteomes" id="UP000031647">
    <property type="component" value="Chromosome"/>
</dbReference>
<protein>
    <submittedName>
        <fullName evidence="1">Transposase</fullName>
    </submittedName>
</protein>
<name>A0A0A7A1G6_SHIDY</name>